<evidence type="ECO:0000313" key="3">
    <source>
        <dbReference type="Proteomes" id="UP000595140"/>
    </source>
</evidence>
<dbReference type="SUPFAM" id="SSF56719">
    <property type="entry name" value="Type II DNA topoisomerase"/>
    <property type="match status" value="1"/>
</dbReference>
<proteinExistence type="predicted"/>
<protein>
    <submittedName>
        <fullName evidence="2">Uncharacterized protein</fullName>
    </submittedName>
</protein>
<gene>
    <name evidence="2" type="ORF">CCAM_LOCUS20375</name>
</gene>
<dbReference type="GO" id="GO:0003918">
    <property type="term" value="F:DNA topoisomerase type II (double strand cut, ATP-hydrolyzing) activity"/>
    <property type="evidence" value="ECO:0007669"/>
    <property type="project" value="InterPro"/>
</dbReference>
<dbReference type="Proteomes" id="UP000595140">
    <property type="component" value="Unassembled WGS sequence"/>
</dbReference>
<dbReference type="GO" id="GO:0005524">
    <property type="term" value="F:ATP binding"/>
    <property type="evidence" value="ECO:0007669"/>
    <property type="project" value="InterPro"/>
</dbReference>
<keyword evidence="3" id="KW-1185">Reference proteome</keyword>
<dbReference type="InterPro" id="IPR013760">
    <property type="entry name" value="Topo_IIA-like_dom_sf"/>
</dbReference>
<organism evidence="2 3">
    <name type="scientific">Cuscuta campestris</name>
    <dbReference type="NCBI Taxonomy" id="132261"/>
    <lineage>
        <taxon>Eukaryota</taxon>
        <taxon>Viridiplantae</taxon>
        <taxon>Streptophyta</taxon>
        <taxon>Embryophyta</taxon>
        <taxon>Tracheophyta</taxon>
        <taxon>Spermatophyta</taxon>
        <taxon>Magnoliopsida</taxon>
        <taxon>eudicotyledons</taxon>
        <taxon>Gunneridae</taxon>
        <taxon>Pentapetalae</taxon>
        <taxon>asterids</taxon>
        <taxon>lamiids</taxon>
        <taxon>Solanales</taxon>
        <taxon>Convolvulaceae</taxon>
        <taxon>Cuscuteae</taxon>
        <taxon>Cuscuta</taxon>
        <taxon>Cuscuta subgen. Grammica</taxon>
        <taxon>Cuscuta sect. Cleistogrammica</taxon>
    </lineage>
</organism>
<evidence type="ECO:0000256" key="1">
    <source>
        <dbReference type="SAM" id="MobiDB-lite"/>
    </source>
</evidence>
<name>A0A484LQH6_9ASTE</name>
<feature type="compositionally biased region" description="Polar residues" evidence="1">
    <location>
        <begin position="7"/>
        <end position="27"/>
    </location>
</feature>
<dbReference type="EMBL" id="OOIL02001810">
    <property type="protein sequence ID" value="VFQ78599.1"/>
    <property type="molecule type" value="Genomic_DNA"/>
</dbReference>
<reference evidence="2 3" key="1">
    <citation type="submission" date="2018-04" db="EMBL/GenBank/DDBJ databases">
        <authorList>
            <person name="Vogel A."/>
        </authorList>
    </citation>
    <scope>NUCLEOTIDE SEQUENCE [LARGE SCALE GENOMIC DNA]</scope>
</reference>
<feature type="region of interest" description="Disordered" evidence="1">
    <location>
        <begin position="1"/>
        <end position="27"/>
    </location>
</feature>
<evidence type="ECO:0000313" key="2">
    <source>
        <dbReference type="EMBL" id="VFQ78599.1"/>
    </source>
</evidence>
<accession>A0A484LQH6</accession>
<feature type="non-terminal residue" evidence="2">
    <location>
        <position position="27"/>
    </location>
</feature>
<sequence length="27" mass="3123">MLPPDIDQNTVDFVPNFDNSQTEPYLL</sequence>
<dbReference type="AlphaFoldDB" id="A0A484LQH6"/>